<dbReference type="SUPFAM" id="SSF51690">
    <property type="entry name" value="Nicotinate/Quinolinate PRTase C-terminal domain-like"/>
    <property type="match status" value="1"/>
</dbReference>
<dbReference type="GO" id="GO:0009435">
    <property type="term" value="P:NAD+ biosynthetic process"/>
    <property type="evidence" value="ECO:0007669"/>
    <property type="project" value="UniProtKB-UniPathway"/>
</dbReference>
<feature type="binding site" evidence="13">
    <location>
        <position position="106"/>
    </location>
    <ligand>
        <name>substrate</name>
    </ligand>
</feature>
<dbReference type="InterPro" id="IPR022412">
    <property type="entry name" value="Quinolinate_PRibosylTrfase_N"/>
</dbReference>
<dbReference type="SUPFAM" id="SSF54675">
    <property type="entry name" value="Nicotinate/Quinolinate PRTase N-terminal domain-like"/>
    <property type="match status" value="1"/>
</dbReference>
<dbReference type="RefSeq" id="WP_075588091.1">
    <property type="nucleotide sequence ID" value="NZ_MSYM01000019.1"/>
</dbReference>
<dbReference type="GO" id="GO:0034213">
    <property type="term" value="P:quinolinate catabolic process"/>
    <property type="evidence" value="ECO:0007669"/>
    <property type="project" value="TreeGrafter"/>
</dbReference>
<evidence type="ECO:0000256" key="10">
    <source>
        <dbReference type="ARBA" id="ARBA00047445"/>
    </source>
</evidence>
<dbReference type="GO" id="GO:0005737">
    <property type="term" value="C:cytoplasm"/>
    <property type="evidence" value="ECO:0007669"/>
    <property type="project" value="TreeGrafter"/>
</dbReference>
<dbReference type="AlphaFoldDB" id="A0A1Q8Y9I4"/>
<evidence type="ECO:0000256" key="13">
    <source>
        <dbReference type="PIRSR" id="PIRSR006250-1"/>
    </source>
</evidence>
<dbReference type="PIRSF" id="PIRSF006250">
    <property type="entry name" value="NadC_ModD"/>
    <property type="match status" value="1"/>
</dbReference>
<comment type="catalytic activity">
    <reaction evidence="10">
        <text>nicotinate beta-D-ribonucleotide + CO2 + diphosphate = quinolinate + 5-phospho-alpha-D-ribose 1-diphosphate + 2 H(+)</text>
        <dbReference type="Rhea" id="RHEA:12733"/>
        <dbReference type="ChEBI" id="CHEBI:15378"/>
        <dbReference type="ChEBI" id="CHEBI:16526"/>
        <dbReference type="ChEBI" id="CHEBI:29959"/>
        <dbReference type="ChEBI" id="CHEBI:33019"/>
        <dbReference type="ChEBI" id="CHEBI:57502"/>
        <dbReference type="ChEBI" id="CHEBI:58017"/>
        <dbReference type="EC" id="2.4.2.19"/>
    </reaction>
</comment>
<dbReference type="PANTHER" id="PTHR32179:SF3">
    <property type="entry name" value="NICOTINATE-NUCLEOTIDE PYROPHOSPHORYLASE [CARBOXYLATING]"/>
    <property type="match status" value="1"/>
</dbReference>
<keyword evidence="17" id="KW-1185">Reference proteome</keyword>
<evidence type="ECO:0000256" key="7">
    <source>
        <dbReference type="ARBA" id="ARBA00022676"/>
    </source>
</evidence>
<evidence type="ECO:0000256" key="5">
    <source>
        <dbReference type="ARBA" id="ARBA00011944"/>
    </source>
</evidence>
<feature type="binding site" evidence="13">
    <location>
        <position position="166"/>
    </location>
    <ligand>
        <name>substrate</name>
    </ligand>
</feature>
<dbReference type="Proteomes" id="UP000185911">
    <property type="component" value="Unassembled WGS sequence"/>
</dbReference>
<protein>
    <recommendedName>
        <fullName evidence="11">Probable nicotinate-nucleotide pyrophosphorylase [carboxylating]</fullName>
        <ecNumber evidence="5">2.4.2.19</ecNumber>
    </recommendedName>
    <alternativeName>
        <fullName evidence="9">Quinolinate phosphoribosyltransferase [decarboxylating]</fullName>
    </alternativeName>
</protein>
<dbReference type="CDD" id="cd01572">
    <property type="entry name" value="QPRTase"/>
    <property type="match status" value="1"/>
</dbReference>
<dbReference type="GO" id="GO:0004514">
    <property type="term" value="F:nicotinate-nucleotide diphosphorylase (carboxylating) activity"/>
    <property type="evidence" value="ECO:0007669"/>
    <property type="project" value="UniProtKB-EC"/>
</dbReference>
<dbReference type="Gene3D" id="3.90.1170.20">
    <property type="entry name" value="Quinolinate phosphoribosyl transferase, N-terminal domain"/>
    <property type="match status" value="1"/>
</dbReference>
<dbReference type="InterPro" id="IPR037128">
    <property type="entry name" value="Quinolinate_PRibosylTase_N_sf"/>
</dbReference>
<dbReference type="Pfam" id="PF02749">
    <property type="entry name" value="QRPTase_N"/>
    <property type="match status" value="1"/>
</dbReference>
<dbReference type="Pfam" id="PF01729">
    <property type="entry name" value="QRPTase_C"/>
    <property type="match status" value="1"/>
</dbReference>
<dbReference type="EMBL" id="MSYM01000019">
    <property type="protein sequence ID" value="OLP04712.1"/>
    <property type="molecule type" value="Genomic_DNA"/>
</dbReference>
<dbReference type="InterPro" id="IPR002638">
    <property type="entry name" value="Quinolinate_PRibosylTrfase_C"/>
</dbReference>
<feature type="domain" description="Quinolinate phosphoribosyl transferase C-terminal" evidence="14">
    <location>
        <begin position="118"/>
        <end position="286"/>
    </location>
</feature>
<evidence type="ECO:0000313" key="16">
    <source>
        <dbReference type="EMBL" id="OLP04712.1"/>
    </source>
</evidence>
<feature type="binding site" evidence="13">
    <location>
        <begin position="142"/>
        <end position="144"/>
    </location>
    <ligand>
        <name>substrate</name>
    </ligand>
</feature>
<dbReference type="InterPro" id="IPR013785">
    <property type="entry name" value="Aldolase_TIM"/>
</dbReference>
<reference evidence="16 17" key="1">
    <citation type="submission" date="2017-01" db="EMBL/GenBank/DDBJ databases">
        <title>Genome sequence of Rhodoferax antarcticus ANT.BR, a psychrophilic purple nonsulfur bacterium from an Antarctic microbial mat.</title>
        <authorList>
            <person name="Baker J."/>
            <person name="Riester C."/>
            <person name="Skinner B."/>
            <person name="Newell A."/>
            <person name="Swingley W."/>
            <person name="Madigan M."/>
            <person name="Jung D."/>
            <person name="Asao M."/>
            <person name="Chen M."/>
            <person name="Loughlin P."/>
            <person name="Pan H."/>
            <person name="Lin S."/>
            <person name="Li N."/>
            <person name="Shaw J."/>
            <person name="Prado M."/>
            <person name="Sherman C."/>
            <person name="Li X."/>
            <person name="Tang J."/>
            <person name="Blankenship R."/>
            <person name="Zhao T."/>
            <person name="Touchman J."/>
            <person name="Sattley M."/>
        </authorList>
    </citation>
    <scope>NUCLEOTIDE SEQUENCE [LARGE SCALE GENOMIC DNA]</scope>
    <source>
        <strain evidence="16 17">ANT.BR</strain>
    </source>
</reference>
<evidence type="ECO:0000256" key="12">
    <source>
        <dbReference type="PIRNR" id="PIRNR006250"/>
    </source>
</evidence>
<evidence type="ECO:0000259" key="14">
    <source>
        <dbReference type="Pfam" id="PF01729"/>
    </source>
</evidence>
<dbReference type="FunFam" id="3.90.1170.20:FF:000001">
    <property type="entry name" value="Nicotinate-nucleotide diphosphorylase (Carboxylating)"/>
    <property type="match status" value="1"/>
</dbReference>
<sequence length="292" mass="31312">MTKHFDFSHKQVAALALEDVARALREDVGEADLTAGLVDPQRRACATVVAREAAVICGEPWAQQAFLQMDPTAELVWHIPEGHRCEADQVVLEVHGQARAMLSAERTALNFLQLLSAVATKTSTFVEAVREVPGSRTRIVDTRKTLPGLRLAQKYAVQIGGGLNHRLGLYDAVLIKENHIAAAGGVKAVLACAAEVAPQAVFVEIEVETLEQLREALEAGATMVLLDNMGLMHLHEAVRLNAGRAVLEVSGGINLSSVCAIASTGVDRISIGALTKNVKAVDFSMRFVNDPL</sequence>
<evidence type="ECO:0000256" key="9">
    <source>
        <dbReference type="ARBA" id="ARBA00033102"/>
    </source>
</evidence>
<evidence type="ECO:0000256" key="4">
    <source>
        <dbReference type="ARBA" id="ARBA00011218"/>
    </source>
</evidence>
<keyword evidence="6" id="KW-0662">Pyridine nucleotide biosynthesis</keyword>
<dbReference type="Gene3D" id="3.20.20.70">
    <property type="entry name" value="Aldolase class I"/>
    <property type="match status" value="1"/>
</dbReference>
<comment type="pathway">
    <text evidence="2">Cofactor biosynthesis; NAD(+) biosynthesis; nicotinate D-ribonucleotide from quinolinate: step 1/1.</text>
</comment>
<evidence type="ECO:0000256" key="11">
    <source>
        <dbReference type="ARBA" id="ARBA00069173"/>
    </source>
</evidence>
<feature type="binding site" evidence="13">
    <location>
        <begin position="250"/>
        <end position="252"/>
    </location>
    <ligand>
        <name>substrate</name>
    </ligand>
</feature>
<dbReference type="PANTHER" id="PTHR32179">
    <property type="entry name" value="NICOTINATE-NUCLEOTIDE PYROPHOSPHORYLASE [CARBOXYLATING]"/>
    <property type="match status" value="1"/>
</dbReference>
<evidence type="ECO:0000256" key="6">
    <source>
        <dbReference type="ARBA" id="ARBA00022642"/>
    </source>
</evidence>
<proteinExistence type="inferred from homology"/>
<comment type="function">
    <text evidence="1">Involved in the catabolism of quinolinic acid (QA).</text>
</comment>
<keyword evidence="8 12" id="KW-0808">Transferase</keyword>
<dbReference type="FunFam" id="3.20.20.70:FF:000030">
    <property type="entry name" value="Nicotinate-nucleotide pyrophosphorylase, carboxylating"/>
    <property type="match status" value="1"/>
</dbReference>
<evidence type="ECO:0000259" key="15">
    <source>
        <dbReference type="Pfam" id="PF02749"/>
    </source>
</evidence>
<accession>A0A1Q8Y9I4</accession>
<comment type="caution">
    <text evidence="16">The sequence shown here is derived from an EMBL/GenBank/DDBJ whole genome shotgun (WGS) entry which is preliminary data.</text>
</comment>
<gene>
    <name evidence="16" type="primary">nadC</name>
    <name evidence="16" type="ORF">BLL52_4033</name>
</gene>
<dbReference type="InterPro" id="IPR027277">
    <property type="entry name" value="NadC/ModD"/>
</dbReference>
<feature type="binding site" evidence="13">
    <location>
        <position position="227"/>
    </location>
    <ligand>
        <name>substrate</name>
    </ligand>
</feature>
<keyword evidence="7 12" id="KW-0328">Glycosyltransferase</keyword>
<evidence type="ECO:0000256" key="2">
    <source>
        <dbReference type="ARBA" id="ARBA00004893"/>
    </source>
</evidence>
<feature type="domain" description="Quinolinate phosphoribosyl transferase N-terminal" evidence="15">
    <location>
        <begin position="32"/>
        <end position="116"/>
    </location>
</feature>
<dbReference type="EC" id="2.4.2.19" evidence="5"/>
<feature type="binding site" evidence="13">
    <location>
        <position position="176"/>
    </location>
    <ligand>
        <name>substrate</name>
    </ligand>
</feature>
<feature type="binding site" evidence="13">
    <location>
        <position position="206"/>
    </location>
    <ligand>
        <name>substrate</name>
    </ligand>
</feature>
<evidence type="ECO:0000256" key="3">
    <source>
        <dbReference type="ARBA" id="ARBA00009400"/>
    </source>
</evidence>
<evidence type="ECO:0000256" key="8">
    <source>
        <dbReference type="ARBA" id="ARBA00022679"/>
    </source>
</evidence>
<dbReference type="UniPathway" id="UPA00253">
    <property type="reaction ID" value="UER00331"/>
</dbReference>
<evidence type="ECO:0000313" key="17">
    <source>
        <dbReference type="Proteomes" id="UP000185911"/>
    </source>
</evidence>
<dbReference type="STRING" id="81479.RA876_13945"/>
<dbReference type="NCBIfam" id="TIGR00078">
    <property type="entry name" value="nadC"/>
    <property type="match status" value="1"/>
</dbReference>
<evidence type="ECO:0000256" key="1">
    <source>
        <dbReference type="ARBA" id="ARBA00003237"/>
    </source>
</evidence>
<comment type="similarity">
    <text evidence="3 12">Belongs to the NadC/ModD family.</text>
</comment>
<organism evidence="16 17">
    <name type="scientific">Rhodoferax antarcticus ANT.BR</name>
    <dbReference type="NCBI Taxonomy" id="1111071"/>
    <lineage>
        <taxon>Bacteria</taxon>
        <taxon>Pseudomonadati</taxon>
        <taxon>Pseudomonadota</taxon>
        <taxon>Betaproteobacteria</taxon>
        <taxon>Burkholderiales</taxon>
        <taxon>Comamonadaceae</taxon>
        <taxon>Rhodoferax</taxon>
    </lineage>
</organism>
<comment type="subunit">
    <text evidence="4">Hexamer formed by 3 homodimers.</text>
</comment>
<dbReference type="InterPro" id="IPR036068">
    <property type="entry name" value="Nicotinate_pribotase-like_C"/>
</dbReference>
<dbReference type="InterPro" id="IPR004393">
    <property type="entry name" value="NadC"/>
</dbReference>
<name>A0A1Q8Y9I4_9BURK</name>
<feature type="binding site" evidence="13">
    <location>
        <begin position="271"/>
        <end position="273"/>
    </location>
    <ligand>
        <name>substrate</name>
    </ligand>
</feature>